<evidence type="ECO:0000313" key="11">
    <source>
        <dbReference type="Proteomes" id="UP000225108"/>
    </source>
</evidence>
<protein>
    <submittedName>
        <fullName evidence="9">DoxX family protein</fullName>
    </submittedName>
    <submittedName>
        <fullName evidence="10">Putative oxidoreductase</fullName>
    </submittedName>
</protein>
<comment type="similarity">
    <text evidence="2">Belongs to the DoxX family.</text>
</comment>
<accession>A0A2G3PQB7</accession>
<feature type="transmembrane region" description="Helical" evidence="7">
    <location>
        <begin position="107"/>
        <end position="130"/>
    </location>
</feature>
<evidence type="ECO:0000256" key="1">
    <source>
        <dbReference type="ARBA" id="ARBA00004651"/>
    </source>
</evidence>
<feature type="transmembrane region" description="Helical" evidence="7">
    <location>
        <begin position="45"/>
        <end position="67"/>
    </location>
</feature>
<keyword evidence="3" id="KW-1003">Cell membrane</keyword>
<evidence type="ECO:0000256" key="4">
    <source>
        <dbReference type="ARBA" id="ARBA00022692"/>
    </source>
</evidence>
<evidence type="ECO:0000313" key="9">
    <source>
        <dbReference type="EMBL" id="PHV68049.1"/>
    </source>
</evidence>
<feature type="transmembrane region" description="Helical" evidence="7">
    <location>
        <begin position="74"/>
        <end position="92"/>
    </location>
</feature>
<evidence type="ECO:0000313" key="8">
    <source>
        <dbReference type="EMBL" id="MDV7135029.1"/>
    </source>
</evidence>
<evidence type="ECO:0000313" key="13">
    <source>
        <dbReference type="Proteomes" id="UP001185792"/>
    </source>
</evidence>
<reference evidence="8 13" key="3">
    <citation type="submission" date="2023-10" db="EMBL/GenBank/DDBJ databases">
        <title>Development of a sustainable strategy for remediation of hydrocarbon-contaminated territories based on the waste exchange concept.</title>
        <authorList>
            <person name="Krivoruchko A."/>
        </authorList>
    </citation>
    <scope>NUCLEOTIDE SEQUENCE [LARGE SCALE GENOMIC DNA]</scope>
    <source>
        <strain evidence="8 13">IEGM 1236</strain>
    </source>
</reference>
<evidence type="ECO:0000256" key="2">
    <source>
        <dbReference type="ARBA" id="ARBA00006679"/>
    </source>
</evidence>
<dbReference type="PANTHER" id="PTHR33452:SF1">
    <property type="entry name" value="INNER MEMBRANE PROTEIN YPHA-RELATED"/>
    <property type="match status" value="1"/>
</dbReference>
<keyword evidence="13" id="KW-1185">Reference proteome</keyword>
<reference evidence="10 12" key="2">
    <citation type="submission" date="2018-10" db="EMBL/GenBank/DDBJ databases">
        <title>Sequencing the genomes of 1000 actinobacteria strains.</title>
        <authorList>
            <person name="Klenk H.-P."/>
        </authorList>
    </citation>
    <scope>NUCLEOTIDE SEQUENCE [LARGE SCALE GENOMIC DNA]</scope>
    <source>
        <strain evidence="10 12">DSM 44343</strain>
    </source>
</reference>
<dbReference type="EMBL" id="RBKV01000001">
    <property type="protein sequence ID" value="RKR97160.1"/>
    <property type="molecule type" value="Genomic_DNA"/>
</dbReference>
<dbReference type="Proteomes" id="UP000225108">
    <property type="component" value="Unassembled WGS sequence"/>
</dbReference>
<dbReference type="InterPro" id="IPR051907">
    <property type="entry name" value="DoxX-like_oxidoreductase"/>
</dbReference>
<evidence type="ECO:0000256" key="3">
    <source>
        <dbReference type="ARBA" id="ARBA00022475"/>
    </source>
</evidence>
<dbReference type="RefSeq" id="WP_062795155.1">
    <property type="nucleotide sequence ID" value="NZ_CBCRXS010000003.1"/>
</dbReference>
<dbReference type="GO" id="GO:0005886">
    <property type="term" value="C:plasma membrane"/>
    <property type="evidence" value="ECO:0007669"/>
    <property type="project" value="UniProtKB-SubCell"/>
</dbReference>
<dbReference type="Proteomes" id="UP001185792">
    <property type="component" value="Unassembled WGS sequence"/>
</dbReference>
<evidence type="ECO:0000256" key="5">
    <source>
        <dbReference type="ARBA" id="ARBA00022989"/>
    </source>
</evidence>
<dbReference type="EMBL" id="PEBD01000004">
    <property type="protein sequence ID" value="PHV68049.1"/>
    <property type="molecule type" value="Genomic_DNA"/>
</dbReference>
<reference evidence="9 11" key="1">
    <citation type="submission" date="2017-10" db="EMBL/GenBank/DDBJ databases">
        <title>The draft genome sequence of Williamsia sp. BULT 1.1 isolated from the semi-arid grassland soils from South Africa.</title>
        <authorList>
            <person name="Kabwe M.H."/>
            <person name="Govender N."/>
            <person name="Mutseka Lunga P."/>
            <person name="Vikram S."/>
            <person name="Makhalanyane T.P."/>
        </authorList>
    </citation>
    <scope>NUCLEOTIDE SEQUENCE [LARGE SCALE GENOMIC DNA]</scope>
    <source>
        <strain evidence="9 11">BULT 1.1</strain>
    </source>
</reference>
<name>A0A2G3PQB7_WILMA</name>
<evidence type="ECO:0000256" key="6">
    <source>
        <dbReference type="ARBA" id="ARBA00023136"/>
    </source>
</evidence>
<dbReference type="AlphaFoldDB" id="A0A2G3PQB7"/>
<keyword evidence="4 7" id="KW-0812">Transmembrane</keyword>
<comment type="caution">
    <text evidence="9">The sequence shown here is derived from an EMBL/GenBank/DDBJ whole genome shotgun (WGS) entry which is preliminary data.</text>
</comment>
<dbReference type="EMBL" id="JAWLUM010000002">
    <property type="protein sequence ID" value="MDV7135029.1"/>
    <property type="molecule type" value="Genomic_DNA"/>
</dbReference>
<dbReference type="OrthoDB" id="1122432at2"/>
<evidence type="ECO:0000256" key="7">
    <source>
        <dbReference type="SAM" id="Phobius"/>
    </source>
</evidence>
<evidence type="ECO:0000313" key="10">
    <source>
        <dbReference type="EMBL" id="RKR97160.1"/>
    </source>
</evidence>
<gene>
    <name evidence="9" type="ORF">CSW57_01900</name>
    <name evidence="10" type="ORF">DFJ75_4025</name>
    <name evidence="8" type="ORF">R4198_15090</name>
</gene>
<dbReference type="PANTHER" id="PTHR33452">
    <property type="entry name" value="OXIDOREDUCTASE CATD-RELATED"/>
    <property type="match status" value="1"/>
</dbReference>
<dbReference type="Proteomes" id="UP000274762">
    <property type="component" value="Unassembled WGS sequence"/>
</dbReference>
<dbReference type="InterPro" id="IPR032808">
    <property type="entry name" value="DoxX"/>
</dbReference>
<comment type="subcellular location">
    <subcellularLocation>
        <location evidence="1">Cell membrane</location>
        <topology evidence="1">Multi-pass membrane protein</topology>
    </subcellularLocation>
</comment>
<sequence>MGITRNLASFVARVILGIIFIFHGWQKLNKDGIDATEAYFKSLDIPLPAAAAWYSALVEFGGGILLILGVLTPLVSLLLIADMIGAIFYAHIDNGFWNADQGYELPLALIAGLIAVGFADTGRIGGDGYLMNRRRRRRDLNRDRDVAY</sequence>
<dbReference type="Pfam" id="PF07681">
    <property type="entry name" value="DoxX"/>
    <property type="match status" value="1"/>
</dbReference>
<keyword evidence="6 7" id="KW-0472">Membrane</keyword>
<evidence type="ECO:0000313" key="12">
    <source>
        <dbReference type="Proteomes" id="UP000274762"/>
    </source>
</evidence>
<accession>A0A495K781</accession>
<keyword evidence="5 7" id="KW-1133">Transmembrane helix</keyword>
<organism evidence="9 11">
    <name type="scientific">Williamsia marianensis</name>
    <dbReference type="NCBI Taxonomy" id="85044"/>
    <lineage>
        <taxon>Bacteria</taxon>
        <taxon>Bacillati</taxon>
        <taxon>Actinomycetota</taxon>
        <taxon>Actinomycetes</taxon>
        <taxon>Mycobacteriales</taxon>
        <taxon>Nocardiaceae</taxon>
        <taxon>Williamsia</taxon>
    </lineage>
</organism>
<proteinExistence type="inferred from homology"/>
<feature type="transmembrane region" description="Helical" evidence="7">
    <location>
        <begin position="7"/>
        <end position="25"/>
    </location>
</feature>